<accession>A0A239PBC2</accession>
<evidence type="ECO:0000313" key="3">
    <source>
        <dbReference type="Proteomes" id="UP000198282"/>
    </source>
</evidence>
<feature type="region of interest" description="Disordered" evidence="1">
    <location>
        <begin position="34"/>
        <end position="58"/>
    </location>
</feature>
<evidence type="ECO:0000313" key="2">
    <source>
        <dbReference type="EMBL" id="SNT64232.1"/>
    </source>
</evidence>
<reference evidence="2 3" key="1">
    <citation type="submission" date="2017-06" db="EMBL/GenBank/DDBJ databases">
        <authorList>
            <person name="Kim H.J."/>
            <person name="Triplett B.A."/>
        </authorList>
    </citation>
    <scope>NUCLEOTIDE SEQUENCE [LARGE SCALE GENOMIC DNA]</scope>
    <source>
        <strain evidence="2 3">CGMCC 4.2132</strain>
    </source>
</reference>
<name>A0A239PBC2_9ACTN</name>
<dbReference type="Proteomes" id="UP000198282">
    <property type="component" value="Unassembled WGS sequence"/>
</dbReference>
<dbReference type="AlphaFoldDB" id="A0A239PBC2"/>
<protein>
    <submittedName>
        <fullName evidence="2">Uncharacterized protein</fullName>
    </submittedName>
</protein>
<proteinExistence type="predicted"/>
<evidence type="ECO:0000256" key="1">
    <source>
        <dbReference type="SAM" id="MobiDB-lite"/>
    </source>
</evidence>
<dbReference type="EMBL" id="FZOD01000113">
    <property type="protein sequence ID" value="SNT64232.1"/>
    <property type="molecule type" value="Genomic_DNA"/>
</dbReference>
<keyword evidence="3" id="KW-1185">Reference proteome</keyword>
<organism evidence="2 3">
    <name type="scientific">Streptosporangium subroseum</name>
    <dbReference type="NCBI Taxonomy" id="106412"/>
    <lineage>
        <taxon>Bacteria</taxon>
        <taxon>Bacillati</taxon>
        <taxon>Actinomycetota</taxon>
        <taxon>Actinomycetes</taxon>
        <taxon>Streptosporangiales</taxon>
        <taxon>Streptosporangiaceae</taxon>
        <taxon>Streptosporangium</taxon>
    </lineage>
</organism>
<sequence length="58" mass="6627">MVDIDLPLLEAIPEEKACDYVATRKMLKYKPLSQQERNQLYNEDRPDGAANHPLSLPS</sequence>
<gene>
    <name evidence="2" type="ORF">SAMN05216276_111315</name>
</gene>
<dbReference type="RefSeq" id="WP_179282636.1">
    <property type="nucleotide sequence ID" value="NZ_FZOD01000113.1"/>
</dbReference>